<keyword evidence="3" id="KW-1003">Cell membrane</keyword>
<comment type="caution">
    <text evidence="9">The sequence shown here is derived from an EMBL/GenBank/DDBJ whole genome shotgun (WGS) entry which is preliminary data.</text>
</comment>
<sequence length="181" mass="20100">MALIITYMTITVSITIWLSVPAFERVPLAIEEAARVDRLGPYATFFRITLPVAKLQVLSAIAFSFILIWNEFLLAMMLTSSLPVFALHNSGHVVNMVPAFAASHQPPKRNFRNTFILSRDGKMIGIVGEVGGFLDVGDKHVAIAVNDVSLMAVDDQEYAYVTRLNEEDLEELPGVDEGFWN</sequence>
<evidence type="ECO:0000256" key="3">
    <source>
        <dbReference type="ARBA" id="ARBA00022475"/>
    </source>
</evidence>
<feature type="transmembrane region" description="Helical" evidence="7">
    <location>
        <begin position="44"/>
        <end position="69"/>
    </location>
</feature>
<comment type="subcellular location">
    <subcellularLocation>
        <location evidence="1 7">Cell membrane</location>
        <topology evidence="1 7">Multi-pass membrane protein</topology>
    </subcellularLocation>
</comment>
<dbReference type="Gene3D" id="2.30.30.240">
    <property type="entry name" value="PRC-barrel domain"/>
    <property type="match status" value="1"/>
</dbReference>
<accession>A0A2G8R8V2</accession>
<dbReference type="EMBL" id="AWWI01000149">
    <property type="protein sequence ID" value="PIL17871.1"/>
    <property type="molecule type" value="Genomic_DNA"/>
</dbReference>
<dbReference type="InterPro" id="IPR050901">
    <property type="entry name" value="BP-dep_ABC_trans_perm"/>
</dbReference>
<dbReference type="InterPro" id="IPR035906">
    <property type="entry name" value="MetI-like_sf"/>
</dbReference>
<dbReference type="Proteomes" id="UP000231259">
    <property type="component" value="Unassembled WGS sequence"/>
</dbReference>
<evidence type="ECO:0000256" key="4">
    <source>
        <dbReference type="ARBA" id="ARBA00022692"/>
    </source>
</evidence>
<dbReference type="GO" id="GO:0005886">
    <property type="term" value="C:plasma membrane"/>
    <property type="evidence" value="ECO:0007669"/>
    <property type="project" value="UniProtKB-SubCell"/>
</dbReference>
<proteinExistence type="inferred from homology"/>
<evidence type="ECO:0000259" key="8">
    <source>
        <dbReference type="PROSITE" id="PS50928"/>
    </source>
</evidence>
<organism evidence="9 10">
    <name type="scientific">Puniceibacterium antarcticum</name>
    <dbReference type="NCBI Taxonomy" id="1206336"/>
    <lineage>
        <taxon>Bacteria</taxon>
        <taxon>Pseudomonadati</taxon>
        <taxon>Pseudomonadota</taxon>
        <taxon>Alphaproteobacteria</taxon>
        <taxon>Rhodobacterales</taxon>
        <taxon>Paracoccaceae</taxon>
        <taxon>Puniceibacterium</taxon>
    </lineage>
</organism>
<dbReference type="GO" id="GO:0055085">
    <property type="term" value="P:transmembrane transport"/>
    <property type="evidence" value="ECO:0007669"/>
    <property type="project" value="InterPro"/>
</dbReference>
<dbReference type="PROSITE" id="PS50928">
    <property type="entry name" value="ABC_TM1"/>
    <property type="match status" value="1"/>
</dbReference>
<dbReference type="InterPro" id="IPR000515">
    <property type="entry name" value="MetI-like"/>
</dbReference>
<protein>
    <recommendedName>
        <fullName evidence="8">ABC transmembrane type-1 domain-containing protein</fullName>
    </recommendedName>
</protein>
<keyword evidence="2 7" id="KW-0813">Transport</keyword>
<gene>
    <name evidence="9" type="ORF">P775_22620</name>
</gene>
<name>A0A2G8R8V2_9RHOB</name>
<evidence type="ECO:0000256" key="7">
    <source>
        <dbReference type="RuleBase" id="RU363032"/>
    </source>
</evidence>
<dbReference type="SUPFAM" id="SSF161098">
    <property type="entry name" value="MetI-like"/>
    <property type="match status" value="1"/>
</dbReference>
<evidence type="ECO:0000256" key="5">
    <source>
        <dbReference type="ARBA" id="ARBA00022989"/>
    </source>
</evidence>
<comment type="similarity">
    <text evidence="7">Belongs to the binding-protein-dependent transport system permease family.</text>
</comment>
<dbReference type="PANTHER" id="PTHR32243">
    <property type="entry name" value="MALTOSE TRANSPORT SYSTEM PERMEASE-RELATED"/>
    <property type="match status" value="1"/>
</dbReference>
<evidence type="ECO:0000313" key="9">
    <source>
        <dbReference type="EMBL" id="PIL17871.1"/>
    </source>
</evidence>
<dbReference type="Pfam" id="PF00528">
    <property type="entry name" value="BPD_transp_1"/>
    <property type="match status" value="1"/>
</dbReference>
<dbReference type="AlphaFoldDB" id="A0A2G8R8V2"/>
<keyword evidence="4 7" id="KW-0812">Transmembrane</keyword>
<dbReference type="CDD" id="cd06261">
    <property type="entry name" value="TM_PBP2"/>
    <property type="match status" value="1"/>
</dbReference>
<dbReference type="RefSeq" id="WP_245875803.1">
    <property type="nucleotide sequence ID" value="NZ_AWWI01000149.1"/>
</dbReference>
<dbReference type="PANTHER" id="PTHR32243:SF18">
    <property type="entry name" value="INNER MEMBRANE ABC TRANSPORTER PERMEASE PROTEIN YCJP"/>
    <property type="match status" value="1"/>
</dbReference>
<keyword evidence="6 7" id="KW-0472">Membrane</keyword>
<evidence type="ECO:0000313" key="10">
    <source>
        <dbReference type="Proteomes" id="UP000231259"/>
    </source>
</evidence>
<dbReference type="Gene3D" id="1.10.3720.10">
    <property type="entry name" value="MetI-like"/>
    <property type="match status" value="1"/>
</dbReference>
<evidence type="ECO:0000256" key="2">
    <source>
        <dbReference type="ARBA" id="ARBA00022448"/>
    </source>
</evidence>
<keyword evidence="5 7" id="KW-1133">Transmembrane helix</keyword>
<comment type="caution">
    <text evidence="7">Lacks conserved residue(s) required for the propagation of feature annotation.</text>
</comment>
<keyword evidence="10" id="KW-1185">Reference proteome</keyword>
<reference evidence="9 10" key="1">
    <citation type="submission" date="2013-09" db="EMBL/GenBank/DDBJ databases">
        <title>Genome sequencing of Phaeobacter antarcticus sp. nov. SM1211.</title>
        <authorList>
            <person name="Zhang X.-Y."/>
            <person name="Liu C."/>
            <person name="Chen X.-L."/>
            <person name="Xie B.-B."/>
            <person name="Qin Q.-L."/>
            <person name="Rong J.-C."/>
            <person name="Zhang Y.-Z."/>
        </authorList>
    </citation>
    <scope>NUCLEOTIDE SEQUENCE [LARGE SCALE GENOMIC DNA]</scope>
    <source>
        <strain evidence="9 10">SM1211</strain>
    </source>
</reference>
<feature type="domain" description="ABC transmembrane type-1" evidence="8">
    <location>
        <begin position="1"/>
        <end position="128"/>
    </location>
</feature>
<evidence type="ECO:0000256" key="1">
    <source>
        <dbReference type="ARBA" id="ARBA00004651"/>
    </source>
</evidence>
<evidence type="ECO:0000256" key="6">
    <source>
        <dbReference type="ARBA" id="ARBA00023136"/>
    </source>
</evidence>